<reference evidence="2 3" key="1">
    <citation type="submission" date="2015-04" db="EMBL/GenBank/DDBJ databases">
        <title>Complete genome sequence of Schizopora paradoxa KUC8140, a cosmopolitan wood degrader in East Asia.</title>
        <authorList>
            <consortium name="DOE Joint Genome Institute"/>
            <person name="Min B."/>
            <person name="Park H."/>
            <person name="Jang Y."/>
            <person name="Kim J.-J."/>
            <person name="Kim K.H."/>
            <person name="Pangilinan J."/>
            <person name="Lipzen A."/>
            <person name="Riley R."/>
            <person name="Grigoriev I.V."/>
            <person name="Spatafora J.W."/>
            <person name="Choi I.-G."/>
        </authorList>
    </citation>
    <scope>NUCLEOTIDE SEQUENCE [LARGE SCALE GENOMIC DNA]</scope>
    <source>
        <strain evidence="2 3">KUC8140</strain>
    </source>
</reference>
<dbReference type="InParanoid" id="A0A0H2SDB8"/>
<protein>
    <submittedName>
        <fullName evidence="2">Uncharacterized protein</fullName>
    </submittedName>
</protein>
<organism evidence="2 3">
    <name type="scientific">Schizopora paradoxa</name>
    <dbReference type="NCBI Taxonomy" id="27342"/>
    <lineage>
        <taxon>Eukaryota</taxon>
        <taxon>Fungi</taxon>
        <taxon>Dikarya</taxon>
        <taxon>Basidiomycota</taxon>
        <taxon>Agaricomycotina</taxon>
        <taxon>Agaricomycetes</taxon>
        <taxon>Hymenochaetales</taxon>
        <taxon>Schizoporaceae</taxon>
        <taxon>Schizopora</taxon>
    </lineage>
</organism>
<feature type="compositionally biased region" description="Polar residues" evidence="1">
    <location>
        <begin position="49"/>
        <end position="59"/>
    </location>
</feature>
<evidence type="ECO:0000313" key="2">
    <source>
        <dbReference type="EMBL" id="KLO14926.1"/>
    </source>
</evidence>
<evidence type="ECO:0000256" key="1">
    <source>
        <dbReference type="SAM" id="MobiDB-lite"/>
    </source>
</evidence>
<keyword evidence="3" id="KW-1185">Reference proteome</keyword>
<evidence type="ECO:0000313" key="3">
    <source>
        <dbReference type="Proteomes" id="UP000053477"/>
    </source>
</evidence>
<proteinExistence type="predicted"/>
<name>A0A0H2SDB8_9AGAM</name>
<sequence>MNSFRGCGRDATPAFGTLVYSSSRHLTVRRPSCHPPIHSQKTKYISPHVNGSRSTSLTHNLGKASHSAARKLMLDRRGRIVGGRLRFGVNAARYTQVPPCSADVSLMSDRIAEMKCSAQGLGRESNATDGWMSTLPHYDSAMTFRGVYMLAHSDFVSPFCPIRRHHLLQSHLDLLTIFDPLHNLAKREIEPECLRREDPGRTFPFLSLKSRSQEDDNETLIVGTIIDFGRSKQATRKWSRRTTHTLTNSGTLTHEREQIIRFASHFDFPDLLPPAFARDRCLRDLALDKLPPSAYRCQGLRRTRAFVFRRKSPNGHPSIPREPF</sequence>
<gene>
    <name evidence="2" type="ORF">SCHPADRAFT_291788</name>
</gene>
<dbReference type="AlphaFoldDB" id="A0A0H2SDB8"/>
<accession>A0A0H2SDB8</accession>
<dbReference type="Proteomes" id="UP000053477">
    <property type="component" value="Unassembled WGS sequence"/>
</dbReference>
<dbReference type="EMBL" id="KQ085937">
    <property type="protein sequence ID" value="KLO14926.1"/>
    <property type="molecule type" value="Genomic_DNA"/>
</dbReference>
<feature type="region of interest" description="Disordered" evidence="1">
    <location>
        <begin position="30"/>
        <end position="61"/>
    </location>
</feature>